<evidence type="ECO:0000313" key="1">
    <source>
        <dbReference type="EMBL" id="AVO44014.1"/>
    </source>
</evidence>
<dbReference type="EMBL" id="CP027668">
    <property type="protein sequence ID" value="AVO44014.1"/>
    <property type="molecule type" value="Genomic_DNA"/>
</dbReference>
<sequence length="148" mass="15184">MAGTKQIHGARVVVLRLDGVDPSVAAEGLRSLGMIHAVGLADQGELSLHVEQGRVDVIVVAAARAAPDPVAPAGALPRPPDAALRSGIPCLLLVPAFSRAVARAALTLGYAAAMSADAAPRLVYRRVGALMQRVRRSGRARDVAGETG</sequence>
<dbReference type="OrthoDB" id="9803401at2"/>
<dbReference type="AlphaFoldDB" id="A0A2S0N774"/>
<accession>A0A2S0N774</accession>
<evidence type="ECO:0008006" key="3">
    <source>
        <dbReference type="Google" id="ProtNLM"/>
    </source>
</evidence>
<keyword evidence="2" id="KW-1185">Reference proteome</keyword>
<protein>
    <recommendedName>
        <fullName evidence="3">Response regulatory domain-containing protein</fullName>
    </recommendedName>
</protein>
<organism evidence="1 2">
    <name type="scientific">Phreatobacter cathodiphilus</name>
    <dbReference type="NCBI Taxonomy" id="1868589"/>
    <lineage>
        <taxon>Bacteria</taxon>
        <taxon>Pseudomonadati</taxon>
        <taxon>Pseudomonadota</taxon>
        <taxon>Alphaproteobacteria</taxon>
        <taxon>Hyphomicrobiales</taxon>
        <taxon>Phreatobacteraceae</taxon>
        <taxon>Phreatobacter</taxon>
    </lineage>
</organism>
<dbReference type="RefSeq" id="WP_106747344.1">
    <property type="nucleotide sequence ID" value="NZ_CP027668.1"/>
</dbReference>
<proteinExistence type="predicted"/>
<dbReference type="Proteomes" id="UP000237889">
    <property type="component" value="Chromosome"/>
</dbReference>
<evidence type="ECO:0000313" key="2">
    <source>
        <dbReference type="Proteomes" id="UP000237889"/>
    </source>
</evidence>
<reference evidence="1 2" key="1">
    <citation type="submission" date="2018-03" db="EMBL/GenBank/DDBJ databases">
        <title>Genome sequencing of Phreatobacter sp.</title>
        <authorList>
            <person name="Kim S.-J."/>
            <person name="Heo J."/>
            <person name="Kwon S.-W."/>
        </authorList>
    </citation>
    <scope>NUCLEOTIDE SEQUENCE [LARGE SCALE GENOMIC DNA]</scope>
    <source>
        <strain evidence="1 2">S-12</strain>
    </source>
</reference>
<gene>
    <name evidence="1" type="ORF">C6569_02450</name>
</gene>
<name>A0A2S0N774_9HYPH</name>
<dbReference type="KEGG" id="phr:C6569_02450"/>